<evidence type="ECO:0000313" key="3">
    <source>
        <dbReference type="EMBL" id="KGN93292.1"/>
    </source>
</evidence>
<evidence type="ECO:0000256" key="1">
    <source>
        <dbReference type="ARBA" id="ARBA00022729"/>
    </source>
</evidence>
<accession>A0ABR4XMH1</accession>
<protein>
    <recommendedName>
        <fullName evidence="5">Esterase</fullName>
    </recommendedName>
</protein>
<sequence>MLLLLCCTASVYAQKGYNRLIEEASDLMYNGADSVKYVKAMQIFDDAFRLYPDSIDVAGLYHASVLAARLDRKERAFSFLHSMNALEKDEYGFPGWFTIASEEQIGKEYPNLIGDPRWQEMLKDVERRKALFDKRLALSQEEFFASSYTAPDTTLTPEELYGELQKERGYLPKKERNYSIKFRINDSALTSYYVHLPADYSPDKSYPMLVILHGAVRNNSLLEFLTPEICLEGFNRFYTKYADQHGVVLLIPQGSREYNWMMPDDGFFMVPEMIREVKKAINIDDNKVFLSGHSNGATGAFSYLMKQPTIFASFYGFNGYPKVRTGGTFIENILNRSLLSFTTDQDYYYPPNANDSIRRLMTRLGADYKEIRTKGFPHWFPRFDESEPCFRLLFEDLVRRQRHPFPSKLTWEYDDQQYNAIDWISDIRMDTIAPRAQWHKDLNFDITEWQQYDEQDRLQTIKVKKKAFDFPRKSAKIRAEYRDNSFHISTSCVKAFRIKISPEMVNTKKAVSIFVNGKRLFRKKVQYDKACLLRQLSDPDRKQIWIAEIEIKV</sequence>
<evidence type="ECO:0000313" key="4">
    <source>
        <dbReference type="Proteomes" id="UP000030101"/>
    </source>
</evidence>
<reference evidence="3 4" key="1">
    <citation type="submission" date="2014-08" db="EMBL/GenBank/DDBJ databases">
        <title>Porphyromonas canoris strain:OH2762 Genome sequencing.</title>
        <authorList>
            <person name="Wallis C."/>
            <person name="Deusch O."/>
            <person name="O'Flynn C."/>
            <person name="Davis I."/>
            <person name="Jospin G."/>
            <person name="Darling A.E."/>
            <person name="Coil D.A."/>
            <person name="Alexiev A."/>
            <person name="Horsfall A."/>
            <person name="Kirkwood N."/>
            <person name="Harris S."/>
            <person name="Eisen J.A."/>
        </authorList>
    </citation>
    <scope>NUCLEOTIDE SEQUENCE [LARGE SCALE GENOMIC DNA]</scope>
    <source>
        <strain evidence="4">COT-108 OH2762</strain>
    </source>
</reference>
<keyword evidence="2" id="KW-0378">Hydrolase</keyword>
<dbReference type="InterPro" id="IPR000801">
    <property type="entry name" value="Esterase-like"/>
</dbReference>
<gene>
    <name evidence="3" type="ORF">HQ43_01195</name>
</gene>
<dbReference type="InterPro" id="IPR029058">
    <property type="entry name" value="AB_hydrolase_fold"/>
</dbReference>
<dbReference type="PANTHER" id="PTHR43037">
    <property type="entry name" value="UNNAMED PRODUCT-RELATED"/>
    <property type="match status" value="1"/>
</dbReference>
<dbReference type="Proteomes" id="UP000030101">
    <property type="component" value="Unassembled WGS sequence"/>
</dbReference>
<evidence type="ECO:0008006" key="5">
    <source>
        <dbReference type="Google" id="ProtNLM"/>
    </source>
</evidence>
<dbReference type="Pfam" id="PF00756">
    <property type="entry name" value="Esterase"/>
    <property type="match status" value="1"/>
</dbReference>
<dbReference type="InterPro" id="IPR050955">
    <property type="entry name" value="Plant_Biomass_Hydrol_Est"/>
</dbReference>
<comment type="caution">
    <text evidence="3">The sequence shown here is derived from an EMBL/GenBank/DDBJ whole genome shotgun (WGS) entry which is preliminary data.</text>
</comment>
<organism evidence="3 4">
    <name type="scientific">Porphyromonas canoris</name>
    <dbReference type="NCBI Taxonomy" id="36875"/>
    <lineage>
        <taxon>Bacteria</taxon>
        <taxon>Pseudomonadati</taxon>
        <taxon>Bacteroidota</taxon>
        <taxon>Bacteroidia</taxon>
        <taxon>Bacteroidales</taxon>
        <taxon>Porphyromonadaceae</taxon>
        <taxon>Porphyromonas</taxon>
    </lineage>
</organism>
<dbReference type="EMBL" id="JQZV01000003">
    <property type="protein sequence ID" value="KGN93292.1"/>
    <property type="molecule type" value="Genomic_DNA"/>
</dbReference>
<name>A0ABR4XMH1_9PORP</name>
<proteinExistence type="predicted"/>
<dbReference type="SUPFAM" id="SSF53474">
    <property type="entry name" value="alpha/beta-Hydrolases"/>
    <property type="match status" value="1"/>
</dbReference>
<dbReference type="Gene3D" id="3.40.50.1820">
    <property type="entry name" value="alpha/beta hydrolase"/>
    <property type="match status" value="1"/>
</dbReference>
<keyword evidence="1" id="KW-0732">Signal</keyword>
<evidence type="ECO:0000256" key="2">
    <source>
        <dbReference type="ARBA" id="ARBA00022801"/>
    </source>
</evidence>
<keyword evidence="4" id="KW-1185">Reference proteome</keyword>
<dbReference type="PANTHER" id="PTHR43037:SF5">
    <property type="entry name" value="FERULOYL ESTERASE"/>
    <property type="match status" value="1"/>
</dbReference>